<dbReference type="PANTHER" id="PTHR10507">
    <property type="entry name" value="CDC45-RELATED PROTEIN"/>
    <property type="match status" value="1"/>
</dbReference>
<evidence type="ECO:0000313" key="6">
    <source>
        <dbReference type="EMBL" id="JAG08228.1"/>
    </source>
</evidence>
<gene>
    <name evidence="6" type="ORF">CM83_100762</name>
</gene>
<dbReference type="GO" id="GO:1902977">
    <property type="term" value="P:mitotic DNA replication preinitiation complex assembly"/>
    <property type="evidence" value="ECO:0007669"/>
    <property type="project" value="TreeGrafter"/>
</dbReference>
<accession>A0A0A9WP05</accession>
<dbReference type="AlphaFoldDB" id="A0A0A9WP05"/>
<organism evidence="6">
    <name type="scientific">Lygus hesperus</name>
    <name type="common">Western plant bug</name>
    <dbReference type="NCBI Taxonomy" id="30085"/>
    <lineage>
        <taxon>Eukaryota</taxon>
        <taxon>Metazoa</taxon>
        <taxon>Ecdysozoa</taxon>
        <taxon>Arthropoda</taxon>
        <taxon>Hexapoda</taxon>
        <taxon>Insecta</taxon>
        <taxon>Pterygota</taxon>
        <taxon>Neoptera</taxon>
        <taxon>Paraneoptera</taxon>
        <taxon>Hemiptera</taxon>
        <taxon>Heteroptera</taxon>
        <taxon>Panheteroptera</taxon>
        <taxon>Cimicomorpha</taxon>
        <taxon>Miridae</taxon>
        <taxon>Mirini</taxon>
        <taxon>Lygus</taxon>
    </lineage>
</organism>
<name>A0A0A9WP05_LYGHE</name>
<dbReference type="GO" id="GO:0031261">
    <property type="term" value="C:DNA replication preinitiation complex"/>
    <property type="evidence" value="ECO:0007669"/>
    <property type="project" value="TreeGrafter"/>
</dbReference>
<evidence type="ECO:0000256" key="1">
    <source>
        <dbReference type="ARBA" id="ARBA00004123"/>
    </source>
</evidence>
<feature type="non-terminal residue" evidence="6">
    <location>
        <position position="1"/>
    </location>
</feature>
<dbReference type="InterPro" id="IPR003874">
    <property type="entry name" value="CDC45"/>
</dbReference>
<dbReference type="GO" id="GO:0003688">
    <property type="term" value="F:DNA replication origin binding"/>
    <property type="evidence" value="ECO:0007669"/>
    <property type="project" value="TreeGrafter"/>
</dbReference>
<evidence type="ECO:0000256" key="4">
    <source>
        <dbReference type="ARBA" id="ARBA00023242"/>
    </source>
</evidence>
<reference evidence="6" key="2">
    <citation type="submission" date="2014-07" db="EMBL/GenBank/DDBJ databases">
        <authorList>
            <person name="Hull J."/>
        </authorList>
    </citation>
    <scope>NUCLEOTIDE SEQUENCE</scope>
</reference>
<keyword evidence="3" id="KW-0235">DNA replication</keyword>
<dbReference type="GO" id="GO:0003697">
    <property type="term" value="F:single-stranded DNA binding"/>
    <property type="evidence" value="ECO:0007669"/>
    <property type="project" value="TreeGrafter"/>
</dbReference>
<protein>
    <recommendedName>
        <fullName evidence="7">Cell division control protein 45</fullName>
    </recommendedName>
</protein>
<keyword evidence="5" id="KW-0131">Cell cycle</keyword>
<dbReference type="Pfam" id="PF02724">
    <property type="entry name" value="CDC45"/>
    <property type="match status" value="2"/>
</dbReference>
<proteinExistence type="inferred from homology"/>
<comment type="similarity">
    <text evidence="2">Belongs to the CDC45 family.</text>
</comment>
<dbReference type="GO" id="GO:0003682">
    <property type="term" value="F:chromatin binding"/>
    <property type="evidence" value="ECO:0007669"/>
    <property type="project" value="TreeGrafter"/>
</dbReference>
<dbReference type="PANTHER" id="PTHR10507:SF0">
    <property type="entry name" value="CELL DIVISION CONTROL PROTEIN 45 HOMOLOG"/>
    <property type="match status" value="1"/>
</dbReference>
<evidence type="ECO:0000256" key="3">
    <source>
        <dbReference type="ARBA" id="ARBA00022705"/>
    </source>
</evidence>
<sequence length="271" mass="30601">ESFRKQEIPYKVNVVRGVEDIQTVIGQHTYDTTTPLSVVLLDCGAMFDVAATLSSTDEDLYVYIFDSHRPYVLENLHNSHHRIRVLCSELDDTVDLPSPLSVQCLEQISHSAAVPSALLGKLQKLEAYYSHRYCVGSTSCMVLDMLYLLGHHTCNAVWWAAVGITYNFLFEYVDGSVYETVYVRLRTLLADFDSAAAAGSGADGTTLVATDASYGTLTNEPFRRRHGVYVQRAFIFPLLRFWTLYDAVAYTRQCVGSLRLWTDRGERELKR</sequence>
<reference evidence="6" key="1">
    <citation type="journal article" date="2014" name="PLoS ONE">
        <title>Transcriptome-Based Identification of ABC Transporters in the Western Tarnished Plant Bug Lygus hesperus.</title>
        <authorList>
            <person name="Hull J.J."/>
            <person name="Chaney K."/>
            <person name="Geib S.M."/>
            <person name="Fabrick J.A."/>
            <person name="Brent C.S."/>
            <person name="Walsh D."/>
            <person name="Lavine L.C."/>
        </authorList>
    </citation>
    <scope>NUCLEOTIDE SEQUENCE</scope>
</reference>
<evidence type="ECO:0000256" key="5">
    <source>
        <dbReference type="ARBA" id="ARBA00023306"/>
    </source>
</evidence>
<evidence type="ECO:0008006" key="7">
    <source>
        <dbReference type="Google" id="ProtNLM"/>
    </source>
</evidence>
<dbReference type="GO" id="GO:0006270">
    <property type="term" value="P:DNA replication initiation"/>
    <property type="evidence" value="ECO:0007669"/>
    <property type="project" value="InterPro"/>
</dbReference>
<dbReference type="GO" id="GO:0000727">
    <property type="term" value="P:double-strand break repair via break-induced replication"/>
    <property type="evidence" value="ECO:0007669"/>
    <property type="project" value="TreeGrafter"/>
</dbReference>
<comment type="subcellular location">
    <subcellularLocation>
        <location evidence="1">Nucleus</location>
    </subcellularLocation>
</comment>
<keyword evidence="4" id="KW-0539">Nucleus</keyword>
<evidence type="ECO:0000256" key="2">
    <source>
        <dbReference type="ARBA" id="ARBA00010727"/>
    </source>
</evidence>
<dbReference type="EMBL" id="GBHO01035376">
    <property type="protein sequence ID" value="JAG08228.1"/>
    <property type="molecule type" value="Transcribed_RNA"/>
</dbReference>